<evidence type="ECO:0000256" key="6">
    <source>
        <dbReference type="SAM" id="Phobius"/>
    </source>
</evidence>
<protein>
    <recommendedName>
        <fullName evidence="9">Major facilitator superfamily (MFS) profile domain-containing protein</fullName>
    </recommendedName>
</protein>
<dbReference type="GO" id="GO:0016020">
    <property type="term" value="C:membrane"/>
    <property type="evidence" value="ECO:0007669"/>
    <property type="project" value="UniProtKB-SubCell"/>
</dbReference>
<dbReference type="AlphaFoldDB" id="A0A4S3JMM6"/>
<feature type="transmembrane region" description="Helical" evidence="6">
    <location>
        <begin position="104"/>
        <end position="126"/>
    </location>
</feature>
<feature type="transmembrane region" description="Helical" evidence="6">
    <location>
        <begin position="12"/>
        <end position="31"/>
    </location>
</feature>
<comment type="caution">
    <text evidence="7">The sequence shown here is derived from an EMBL/GenBank/DDBJ whole genome shotgun (WGS) entry which is preliminary data.</text>
</comment>
<keyword evidence="5 6" id="KW-0472">Membrane</keyword>
<dbReference type="STRING" id="1220188.A0A4S3JMM6"/>
<evidence type="ECO:0000313" key="8">
    <source>
        <dbReference type="Proteomes" id="UP000308092"/>
    </source>
</evidence>
<evidence type="ECO:0000256" key="2">
    <source>
        <dbReference type="ARBA" id="ARBA00022448"/>
    </source>
</evidence>
<reference evidence="7 8" key="1">
    <citation type="submission" date="2019-03" db="EMBL/GenBank/DDBJ databases">
        <title>The genome sequence of a newly discovered highly antifungal drug resistant Aspergillus species, Aspergillus tanneri NIH 1004.</title>
        <authorList>
            <person name="Mounaud S."/>
            <person name="Singh I."/>
            <person name="Joardar V."/>
            <person name="Pakala S."/>
            <person name="Pakala S."/>
            <person name="Venepally P."/>
            <person name="Hoover J."/>
            <person name="Nierman W."/>
            <person name="Chung J."/>
            <person name="Losada L."/>
        </authorList>
    </citation>
    <scope>NUCLEOTIDE SEQUENCE [LARGE SCALE GENOMIC DNA]</scope>
    <source>
        <strain evidence="7 8">NIH1004</strain>
    </source>
</reference>
<dbReference type="VEuPathDB" id="FungiDB:EYZ11_003835"/>
<comment type="subcellular location">
    <subcellularLocation>
        <location evidence="1">Membrane</location>
        <topology evidence="1">Multi-pass membrane protein</topology>
    </subcellularLocation>
</comment>
<accession>A0A4S3JMM6</accession>
<evidence type="ECO:0008006" key="9">
    <source>
        <dbReference type="Google" id="ProtNLM"/>
    </source>
</evidence>
<keyword evidence="8" id="KW-1185">Reference proteome</keyword>
<sequence>MTAVFHRMITRCDPLGILLSVAGILVLPYAVTSANTSGWSSTGIVAPLAISEVLPGLFVHGYRTFNGIVAHHLFSSTSFNFILVLAVCTYARPHIQYVVWPTSAILGARLMFILCWCFSIPGVLLLSFIEHDTSYWRYAFAGMILYIAGIGAVYITANFVVISSASKADQGAVADVFNVALQVGGSILGLAVITAINPAAIR</sequence>
<keyword evidence="4 6" id="KW-1133">Transmembrane helix</keyword>
<keyword evidence="2" id="KW-0813">Transport</keyword>
<evidence type="ECO:0000313" key="7">
    <source>
        <dbReference type="EMBL" id="THC96680.1"/>
    </source>
</evidence>
<evidence type="ECO:0000256" key="5">
    <source>
        <dbReference type="ARBA" id="ARBA00023136"/>
    </source>
</evidence>
<dbReference type="EMBL" id="SOSA01000103">
    <property type="protein sequence ID" value="THC96680.1"/>
    <property type="molecule type" value="Genomic_DNA"/>
</dbReference>
<feature type="transmembrane region" description="Helical" evidence="6">
    <location>
        <begin position="138"/>
        <end position="159"/>
    </location>
</feature>
<evidence type="ECO:0000256" key="4">
    <source>
        <dbReference type="ARBA" id="ARBA00022989"/>
    </source>
</evidence>
<name>A0A4S3JMM6_9EURO</name>
<evidence type="ECO:0000256" key="3">
    <source>
        <dbReference type="ARBA" id="ARBA00022692"/>
    </source>
</evidence>
<organism evidence="7 8">
    <name type="scientific">Aspergillus tanneri</name>
    <dbReference type="NCBI Taxonomy" id="1220188"/>
    <lineage>
        <taxon>Eukaryota</taxon>
        <taxon>Fungi</taxon>
        <taxon>Dikarya</taxon>
        <taxon>Ascomycota</taxon>
        <taxon>Pezizomycotina</taxon>
        <taxon>Eurotiomycetes</taxon>
        <taxon>Eurotiomycetidae</taxon>
        <taxon>Eurotiales</taxon>
        <taxon>Aspergillaceae</taxon>
        <taxon>Aspergillus</taxon>
        <taxon>Aspergillus subgen. Circumdati</taxon>
    </lineage>
</organism>
<feature type="transmembrane region" description="Helical" evidence="6">
    <location>
        <begin position="73"/>
        <end position="92"/>
    </location>
</feature>
<dbReference type="PANTHER" id="PTHR42718:SF9">
    <property type="entry name" value="MAJOR FACILITATOR SUPERFAMILY MULTIDRUG TRANSPORTER MFSC"/>
    <property type="match status" value="1"/>
</dbReference>
<dbReference type="Proteomes" id="UP000308092">
    <property type="component" value="Unassembled WGS sequence"/>
</dbReference>
<evidence type="ECO:0000256" key="1">
    <source>
        <dbReference type="ARBA" id="ARBA00004141"/>
    </source>
</evidence>
<proteinExistence type="predicted"/>
<dbReference type="PANTHER" id="PTHR42718">
    <property type="entry name" value="MAJOR FACILITATOR SUPERFAMILY MULTIDRUG TRANSPORTER MFSC"/>
    <property type="match status" value="1"/>
</dbReference>
<feature type="transmembrane region" description="Helical" evidence="6">
    <location>
        <begin position="179"/>
        <end position="201"/>
    </location>
</feature>
<keyword evidence="3 6" id="KW-0812">Transmembrane</keyword>
<feature type="transmembrane region" description="Helical" evidence="6">
    <location>
        <begin position="43"/>
        <end position="61"/>
    </location>
</feature>
<gene>
    <name evidence="7" type="ORF">EYZ11_003835</name>
</gene>